<dbReference type="EMBL" id="JRES01001352">
    <property type="protein sequence ID" value="KNC23378.1"/>
    <property type="molecule type" value="Genomic_DNA"/>
</dbReference>
<dbReference type="CDD" id="cd09271">
    <property type="entry name" value="RNase_H2-C"/>
    <property type="match status" value="1"/>
</dbReference>
<proteinExistence type="predicted"/>
<dbReference type="OMA" id="SQFTYWN"/>
<evidence type="ECO:0000313" key="2">
    <source>
        <dbReference type="Proteomes" id="UP000037069"/>
    </source>
</evidence>
<dbReference type="Pfam" id="PF08615">
    <property type="entry name" value="RNase_H2_suC"/>
    <property type="match status" value="1"/>
</dbReference>
<protein>
    <submittedName>
        <fullName evidence="1">Uncharacterized protein</fullName>
    </submittedName>
</protein>
<dbReference type="Proteomes" id="UP000037069">
    <property type="component" value="Unassembled WGS sequence"/>
</dbReference>
<dbReference type="PANTHER" id="PTHR47204:SF1">
    <property type="entry name" value="RIBONUCLEASE H2 SUBUNIT C"/>
    <property type="match status" value="1"/>
</dbReference>
<reference evidence="1 2" key="1">
    <citation type="journal article" date="2015" name="Nat. Commun.">
        <title>Lucilia cuprina genome unlocks parasitic fly biology to underpin future interventions.</title>
        <authorList>
            <person name="Anstead C.A."/>
            <person name="Korhonen P.K."/>
            <person name="Young N.D."/>
            <person name="Hall R.S."/>
            <person name="Jex A.R."/>
            <person name="Murali S.C."/>
            <person name="Hughes D.S."/>
            <person name="Lee S.F."/>
            <person name="Perry T."/>
            <person name="Stroehlein A.J."/>
            <person name="Ansell B.R."/>
            <person name="Breugelmans B."/>
            <person name="Hofmann A."/>
            <person name="Qu J."/>
            <person name="Dugan S."/>
            <person name="Lee S.L."/>
            <person name="Chao H."/>
            <person name="Dinh H."/>
            <person name="Han Y."/>
            <person name="Doddapaneni H.V."/>
            <person name="Worley K.C."/>
            <person name="Muzny D.M."/>
            <person name="Ioannidis P."/>
            <person name="Waterhouse R.M."/>
            <person name="Zdobnov E.M."/>
            <person name="James P.J."/>
            <person name="Bagnall N.H."/>
            <person name="Kotze A.C."/>
            <person name="Gibbs R.A."/>
            <person name="Richards S."/>
            <person name="Batterham P."/>
            <person name="Gasser R.B."/>
        </authorList>
    </citation>
    <scope>NUCLEOTIDE SEQUENCE [LARGE SCALE GENOMIC DNA]</scope>
    <source>
        <strain evidence="1 2">LS</strain>
        <tissue evidence="1">Full body</tissue>
    </source>
</reference>
<dbReference type="PANTHER" id="PTHR47204">
    <property type="entry name" value="OS02G0168900 PROTEIN"/>
    <property type="match status" value="1"/>
</dbReference>
<dbReference type="GO" id="GO:0006401">
    <property type="term" value="P:RNA catabolic process"/>
    <property type="evidence" value="ECO:0007669"/>
    <property type="project" value="InterPro"/>
</dbReference>
<dbReference type="AlphaFoldDB" id="A0A0L0BTS4"/>
<dbReference type="STRING" id="7375.A0A0L0BTS4"/>
<gene>
    <name evidence="1" type="ORF">FF38_00770</name>
</gene>
<accession>A0A0L0BTS4</accession>
<evidence type="ECO:0000313" key="1">
    <source>
        <dbReference type="EMBL" id="KNC23378.1"/>
    </source>
</evidence>
<sequence>MSITLEINNKQLNSNDNQLNLHYLPAKIQGDGPANVEKYFNPYTHKDQGILSNALRGYPLQGEILKVPEGFKGLVVQETRKPLDEEADRLLRIKGSFDEFTYWNYDKIPSVADGYKQALQILKLAEELAEPCTEEEVLKEMEEYKKAKAVKSEK</sequence>
<organism evidence="1 2">
    <name type="scientific">Lucilia cuprina</name>
    <name type="common">Green bottle fly</name>
    <name type="synonym">Australian sheep blowfly</name>
    <dbReference type="NCBI Taxonomy" id="7375"/>
    <lineage>
        <taxon>Eukaryota</taxon>
        <taxon>Metazoa</taxon>
        <taxon>Ecdysozoa</taxon>
        <taxon>Arthropoda</taxon>
        <taxon>Hexapoda</taxon>
        <taxon>Insecta</taxon>
        <taxon>Pterygota</taxon>
        <taxon>Neoptera</taxon>
        <taxon>Endopterygota</taxon>
        <taxon>Diptera</taxon>
        <taxon>Brachycera</taxon>
        <taxon>Muscomorpha</taxon>
        <taxon>Oestroidea</taxon>
        <taxon>Calliphoridae</taxon>
        <taxon>Luciliinae</taxon>
        <taxon>Lucilia</taxon>
    </lineage>
</organism>
<dbReference type="InterPro" id="IPR013924">
    <property type="entry name" value="RNase_H2_suC"/>
</dbReference>
<comment type="caution">
    <text evidence="1">The sequence shown here is derived from an EMBL/GenBank/DDBJ whole genome shotgun (WGS) entry which is preliminary data.</text>
</comment>
<name>A0A0L0BTS4_LUCCU</name>
<dbReference type="OrthoDB" id="6222486at2759"/>
<dbReference type="GO" id="GO:0032299">
    <property type="term" value="C:ribonuclease H2 complex"/>
    <property type="evidence" value="ECO:0007669"/>
    <property type="project" value="InterPro"/>
</dbReference>
<keyword evidence="2" id="KW-1185">Reference proteome</keyword>
<dbReference type="Gene3D" id="2.40.128.680">
    <property type="match status" value="1"/>
</dbReference>